<organism evidence="1 2">
    <name type="scientific">Strongylocentrotus purpuratus</name>
    <name type="common">Purple sea urchin</name>
    <dbReference type="NCBI Taxonomy" id="7668"/>
    <lineage>
        <taxon>Eukaryota</taxon>
        <taxon>Metazoa</taxon>
        <taxon>Echinodermata</taxon>
        <taxon>Eleutherozoa</taxon>
        <taxon>Echinozoa</taxon>
        <taxon>Echinoidea</taxon>
        <taxon>Euechinoidea</taxon>
        <taxon>Echinacea</taxon>
        <taxon>Camarodonta</taxon>
        <taxon>Echinidea</taxon>
        <taxon>Strongylocentrotidae</taxon>
        <taxon>Strongylocentrotus</taxon>
    </lineage>
</organism>
<protein>
    <submittedName>
        <fullName evidence="1">Uncharacterized protein</fullName>
    </submittedName>
</protein>
<dbReference type="RefSeq" id="XP_030848684.1">
    <property type="nucleotide sequence ID" value="XM_030992824.1"/>
</dbReference>
<dbReference type="AlphaFoldDB" id="A0A7M7PAZ4"/>
<proteinExistence type="predicted"/>
<reference evidence="1" key="2">
    <citation type="submission" date="2021-01" db="UniProtKB">
        <authorList>
            <consortium name="EnsemblMetazoa"/>
        </authorList>
    </citation>
    <scope>IDENTIFICATION</scope>
</reference>
<dbReference type="EnsemblMetazoa" id="XM_030992824">
    <property type="protein sequence ID" value="XP_030848684"/>
    <property type="gene ID" value="LOC115927242"/>
</dbReference>
<dbReference type="KEGG" id="spu:115927242"/>
<dbReference type="GeneID" id="115927242"/>
<keyword evidence="2" id="KW-1185">Reference proteome</keyword>
<reference evidence="2" key="1">
    <citation type="submission" date="2015-02" db="EMBL/GenBank/DDBJ databases">
        <title>Genome sequencing for Strongylocentrotus purpuratus.</title>
        <authorList>
            <person name="Murali S."/>
            <person name="Liu Y."/>
            <person name="Vee V."/>
            <person name="English A."/>
            <person name="Wang M."/>
            <person name="Skinner E."/>
            <person name="Han Y."/>
            <person name="Muzny D.M."/>
            <person name="Worley K.C."/>
            <person name="Gibbs R.A."/>
        </authorList>
    </citation>
    <scope>NUCLEOTIDE SEQUENCE</scope>
</reference>
<evidence type="ECO:0000313" key="1">
    <source>
        <dbReference type="EnsemblMetazoa" id="XP_030848684"/>
    </source>
</evidence>
<evidence type="ECO:0000313" key="2">
    <source>
        <dbReference type="Proteomes" id="UP000007110"/>
    </source>
</evidence>
<accession>A0A7M7PAZ4</accession>
<name>A0A7M7PAZ4_STRPU</name>
<sequence length="111" mass="12027">MPPPQACADLETAIVTLDIAAKSYKPPQLNLSAQGVASAAHTSGSHIPVGGSLQQTSISISSHFSPRARQWHSNATSKHKQCIFLINMQELPLLLIPVGAYDRHQSRDIFQ</sequence>
<dbReference type="InParanoid" id="A0A7M7PAZ4"/>
<dbReference type="Proteomes" id="UP000007110">
    <property type="component" value="Unassembled WGS sequence"/>
</dbReference>